<dbReference type="PROSITE" id="PS50112">
    <property type="entry name" value="PAS"/>
    <property type="match status" value="2"/>
</dbReference>
<name>A0A1I6HF95_9EURY</name>
<evidence type="ECO:0000256" key="1">
    <source>
        <dbReference type="ARBA" id="ARBA00000085"/>
    </source>
</evidence>
<dbReference type="Gene3D" id="3.30.450.20">
    <property type="entry name" value="PAS domain"/>
    <property type="match status" value="2"/>
</dbReference>
<dbReference type="Pfam" id="PF02518">
    <property type="entry name" value="HATPase_c"/>
    <property type="match status" value="1"/>
</dbReference>
<dbReference type="PANTHER" id="PTHR43711:SF1">
    <property type="entry name" value="HISTIDINE KINASE 1"/>
    <property type="match status" value="1"/>
</dbReference>
<evidence type="ECO:0000259" key="8">
    <source>
        <dbReference type="PROSITE" id="PS50113"/>
    </source>
</evidence>
<keyword evidence="4" id="KW-0418">Kinase</keyword>
<dbReference type="OrthoDB" id="8127at2157"/>
<evidence type="ECO:0000256" key="3">
    <source>
        <dbReference type="ARBA" id="ARBA00022679"/>
    </source>
</evidence>
<sequence>MPDTEAFAEREATGAIVLDADSTVLYLSAALSRECGHGASAMVGDDVRKYVHPDDRARFSSFARTSDDCHPFRYRLRHADGSWVWFEATGCRRLGDDCVVRSRAVTSLDGPARTLERFETLLESLDDAVYAIDSEGTLVYVNERYAAMKGVEREAILGTDVYSWADGEAIERIRAARREMNARGESVGTVEFGFSTVDGGTVPVEMRFSTVSGPGADLERVGVLRDVTERKARERALRRKNERLEEFASVVSHDLRNPLNVAEGWLEQVRAECGGDGDDAVDRVAAAHDRMGALIDDLLTLAREGRDVDDPDAVDLAAALRRAWETVETDDATLVVDAEGVVRADESRLRQLLENLVRNAVEHAGPDATVTLGDLEDGFFVEDDGPGIPVEMREKVFDLGYSTATDGTGFGLGIVEEIAEAHGWTVCVAEGTAGGARFEITGVDAATEAEAAE</sequence>
<keyword evidence="5" id="KW-0902">Two-component regulatory system</keyword>
<dbReference type="InterPro" id="IPR000014">
    <property type="entry name" value="PAS"/>
</dbReference>
<protein>
    <recommendedName>
        <fullName evidence="2">histidine kinase</fullName>
        <ecNumber evidence="2">2.7.13.3</ecNumber>
    </recommendedName>
</protein>
<dbReference type="Pfam" id="PF00512">
    <property type="entry name" value="HisKA"/>
    <property type="match status" value="1"/>
</dbReference>
<dbReference type="SUPFAM" id="SSF55785">
    <property type="entry name" value="PYP-like sensor domain (PAS domain)"/>
    <property type="match status" value="2"/>
</dbReference>
<dbReference type="EC" id="2.7.13.3" evidence="2"/>
<dbReference type="CDD" id="cd00075">
    <property type="entry name" value="HATPase"/>
    <property type="match status" value="1"/>
</dbReference>
<dbReference type="InterPro" id="IPR013655">
    <property type="entry name" value="PAS_fold_3"/>
</dbReference>
<dbReference type="SMART" id="SM00387">
    <property type="entry name" value="HATPase_c"/>
    <property type="match status" value="1"/>
</dbReference>
<dbReference type="PROSITE" id="PS50109">
    <property type="entry name" value="HIS_KIN"/>
    <property type="match status" value="1"/>
</dbReference>
<feature type="domain" description="PAC" evidence="8">
    <location>
        <begin position="188"/>
        <end position="239"/>
    </location>
</feature>
<evidence type="ECO:0000256" key="2">
    <source>
        <dbReference type="ARBA" id="ARBA00012438"/>
    </source>
</evidence>
<dbReference type="SMART" id="SM00091">
    <property type="entry name" value="PAS"/>
    <property type="match status" value="2"/>
</dbReference>
<evidence type="ECO:0000256" key="5">
    <source>
        <dbReference type="ARBA" id="ARBA00023012"/>
    </source>
</evidence>
<accession>A0A1I6HF95</accession>
<feature type="domain" description="PAS" evidence="7">
    <location>
        <begin position="16"/>
        <end position="59"/>
    </location>
</feature>
<dbReference type="Proteomes" id="UP000198531">
    <property type="component" value="Unassembled WGS sequence"/>
</dbReference>
<dbReference type="InterPro" id="IPR000700">
    <property type="entry name" value="PAS-assoc_C"/>
</dbReference>
<dbReference type="STRING" id="553469.SAMN04487947_1999"/>
<dbReference type="GO" id="GO:0000155">
    <property type="term" value="F:phosphorelay sensor kinase activity"/>
    <property type="evidence" value="ECO:0007669"/>
    <property type="project" value="InterPro"/>
</dbReference>
<feature type="domain" description="PAS" evidence="7">
    <location>
        <begin position="114"/>
        <end position="184"/>
    </location>
</feature>
<dbReference type="PANTHER" id="PTHR43711">
    <property type="entry name" value="TWO-COMPONENT HISTIDINE KINASE"/>
    <property type="match status" value="1"/>
</dbReference>
<dbReference type="Gene3D" id="3.30.565.10">
    <property type="entry name" value="Histidine kinase-like ATPase, C-terminal domain"/>
    <property type="match status" value="1"/>
</dbReference>
<dbReference type="InterPro" id="IPR005467">
    <property type="entry name" value="His_kinase_dom"/>
</dbReference>
<dbReference type="Pfam" id="PF08447">
    <property type="entry name" value="PAS_3"/>
    <property type="match status" value="1"/>
</dbReference>
<dbReference type="InterPro" id="IPR003594">
    <property type="entry name" value="HATPase_dom"/>
</dbReference>
<reference evidence="10" key="1">
    <citation type="submission" date="2016-10" db="EMBL/GenBank/DDBJ databases">
        <authorList>
            <person name="Varghese N."/>
            <person name="Submissions S."/>
        </authorList>
    </citation>
    <scope>NUCLEOTIDE SEQUENCE [LARGE SCALE GENOMIC DNA]</scope>
    <source>
        <strain evidence="10">CGMCC 1.7736</strain>
    </source>
</reference>
<dbReference type="SMART" id="SM00388">
    <property type="entry name" value="HisKA"/>
    <property type="match status" value="1"/>
</dbReference>
<dbReference type="NCBIfam" id="TIGR00229">
    <property type="entry name" value="sensory_box"/>
    <property type="match status" value="2"/>
</dbReference>
<dbReference type="CDD" id="cd00082">
    <property type="entry name" value="HisKA"/>
    <property type="match status" value="1"/>
</dbReference>
<dbReference type="CDD" id="cd00130">
    <property type="entry name" value="PAS"/>
    <property type="match status" value="2"/>
</dbReference>
<dbReference type="InterPro" id="IPR036890">
    <property type="entry name" value="HATPase_C_sf"/>
</dbReference>
<evidence type="ECO:0000313" key="9">
    <source>
        <dbReference type="EMBL" id="SFR53119.1"/>
    </source>
</evidence>
<keyword evidence="10" id="KW-1185">Reference proteome</keyword>
<dbReference type="InterPro" id="IPR003661">
    <property type="entry name" value="HisK_dim/P_dom"/>
</dbReference>
<dbReference type="RefSeq" id="WP_089807202.1">
    <property type="nucleotide sequence ID" value="NZ_FOYT01000002.1"/>
</dbReference>
<comment type="catalytic activity">
    <reaction evidence="1">
        <text>ATP + protein L-histidine = ADP + protein N-phospho-L-histidine.</text>
        <dbReference type="EC" id="2.7.13.3"/>
    </reaction>
</comment>
<dbReference type="Gene3D" id="1.10.287.130">
    <property type="match status" value="1"/>
</dbReference>
<dbReference type="InterPro" id="IPR036097">
    <property type="entry name" value="HisK_dim/P_sf"/>
</dbReference>
<dbReference type="EMBL" id="FOYT01000002">
    <property type="protein sequence ID" value="SFR53119.1"/>
    <property type="molecule type" value="Genomic_DNA"/>
</dbReference>
<evidence type="ECO:0000256" key="4">
    <source>
        <dbReference type="ARBA" id="ARBA00022777"/>
    </source>
</evidence>
<feature type="domain" description="Histidine kinase" evidence="6">
    <location>
        <begin position="250"/>
        <end position="441"/>
    </location>
</feature>
<dbReference type="InterPro" id="IPR013656">
    <property type="entry name" value="PAS_4"/>
</dbReference>
<gene>
    <name evidence="9" type="ORF">SAMN04487947_1999</name>
</gene>
<evidence type="ECO:0000259" key="6">
    <source>
        <dbReference type="PROSITE" id="PS50109"/>
    </source>
</evidence>
<dbReference type="PROSITE" id="PS50113">
    <property type="entry name" value="PAC"/>
    <property type="match status" value="1"/>
</dbReference>
<dbReference type="SUPFAM" id="SSF55874">
    <property type="entry name" value="ATPase domain of HSP90 chaperone/DNA topoisomerase II/histidine kinase"/>
    <property type="match status" value="1"/>
</dbReference>
<evidence type="ECO:0000313" key="10">
    <source>
        <dbReference type="Proteomes" id="UP000198531"/>
    </source>
</evidence>
<dbReference type="Pfam" id="PF08448">
    <property type="entry name" value="PAS_4"/>
    <property type="match status" value="1"/>
</dbReference>
<dbReference type="SUPFAM" id="SSF47384">
    <property type="entry name" value="Homodimeric domain of signal transducing histidine kinase"/>
    <property type="match status" value="1"/>
</dbReference>
<dbReference type="AlphaFoldDB" id="A0A1I6HF95"/>
<dbReference type="InterPro" id="IPR035965">
    <property type="entry name" value="PAS-like_dom_sf"/>
</dbReference>
<proteinExistence type="predicted"/>
<dbReference type="InterPro" id="IPR050736">
    <property type="entry name" value="Sensor_HK_Regulatory"/>
</dbReference>
<organism evidence="9 10">
    <name type="scientific">Halogeometricum rufum</name>
    <dbReference type="NCBI Taxonomy" id="553469"/>
    <lineage>
        <taxon>Archaea</taxon>
        <taxon>Methanobacteriati</taxon>
        <taxon>Methanobacteriota</taxon>
        <taxon>Stenosarchaea group</taxon>
        <taxon>Halobacteria</taxon>
        <taxon>Halobacteriales</taxon>
        <taxon>Haloferacaceae</taxon>
        <taxon>Halogeometricum</taxon>
    </lineage>
</organism>
<evidence type="ECO:0000259" key="7">
    <source>
        <dbReference type="PROSITE" id="PS50112"/>
    </source>
</evidence>
<keyword evidence="3" id="KW-0808">Transferase</keyword>